<dbReference type="Proteomes" id="UP000284702">
    <property type="component" value="Unassembled WGS sequence"/>
</dbReference>
<dbReference type="InterPro" id="IPR002048">
    <property type="entry name" value="EF_hand_dom"/>
</dbReference>
<dbReference type="Gene3D" id="1.10.238.10">
    <property type="entry name" value="EF-hand"/>
    <property type="match status" value="1"/>
</dbReference>
<organism evidence="5 6">
    <name type="scientific">Aphanomyces astaci</name>
    <name type="common">Crayfish plague agent</name>
    <dbReference type="NCBI Taxonomy" id="112090"/>
    <lineage>
        <taxon>Eukaryota</taxon>
        <taxon>Sar</taxon>
        <taxon>Stramenopiles</taxon>
        <taxon>Oomycota</taxon>
        <taxon>Saprolegniomycetes</taxon>
        <taxon>Saprolegniales</taxon>
        <taxon>Verrucalvaceae</taxon>
        <taxon>Aphanomyces</taxon>
    </lineage>
</organism>
<keyword evidence="2" id="KW-0106">Calcium</keyword>
<dbReference type="PANTHER" id="PTHR44324:SF4">
    <property type="entry name" value="WD40 REPEAT DOMAIN 95"/>
    <property type="match status" value="1"/>
</dbReference>
<dbReference type="VEuPathDB" id="FungiDB:H257_01412"/>
<dbReference type="PROSITE" id="PS50082">
    <property type="entry name" value="WD_REPEATS_2"/>
    <property type="match status" value="1"/>
</dbReference>
<keyword evidence="1" id="KW-0677">Repeat</keyword>
<feature type="domain" description="EF-hand" evidence="4">
    <location>
        <begin position="41"/>
        <end position="76"/>
    </location>
</feature>
<dbReference type="SUPFAM" id="SSF50978">
    <property type="entry name" value="WD40 repeat-like"/>
    <property type="match status" value="1"/>
</dbReference>
<name>A0A3R7X6T7_APHAT</name>
<dbReference type="InterPro" id="IPR015943">
    <property type="entry name" value="WD40/YVTN_repeat-like_dom_sf"/>
</dbReference>
<protein>
    <recommendedName>
        <fullName evidence="4">EF-hand domain-containing protein</fullName>
    </recommendedName>
</protein>
<feature type="repeat" description="WD" evidence="3">
    <location>
        <begin position="274"/>
        <end position="315"/>
    </location>
</feature>
<evidence type="ECO:0000256" key="1">
    <source>
        <dbReference type="ARBA" id="ARBA00022737"/>
    </source>
</evidence>
<keyword evidence="6" id="KW-1185">Reference proteome</keyword>
<evidence type="ECO:0000256" key="2">
    <source>
        <dbReference type="ARBA" id="ARBA00022837"/>
    </source>
</evidence>
<evidence type="ECO:0000256" key="3">
    <source>
        <dbReference type="PROSITE-ProRule" id="PRU00221"/>
    </source>
</evidence>
<proteinExistence type="predicted"/>
<dbReference type="InterPro" id="IPR051242">
    <property type="entry name" value="WD-EF-hand_domain"/>
</dbReference>
<dbReference type="InterPro" id="IPR018247">
    <property type="entry name" value="EF_Hand_1_Ca_BS"/>
</dbReference>
<reference evidence="5" key="1">
    <citation type="submission" date="2018-07" db="EMBL/GenBank/DDBJ databases">
        <title>Annotation of Aphanomyces astaci genome assembly.</title>
        <authorList>
            <person name="Studholme D.J."/>
        </authorList>
    </citation>
    <scope>NUCLEOTIDE SEQUENCE [LARGE SCALE GENOMIC DNA]</scope>
    <source>
        <strain evidence="5">Pc</strain>
    </source>
</reference>
<evidence type="ECO:0000313" key="5">
    <source>
        <dbReference type="EMBL" id="RQM29279.1"/>
    </source>
</evidence>
<dbReference type="SMART" id="SM00320">
    <property type="entry name" value="WD40"/>
    <property type="match status" value="4"/>
</dbReference>
<dbReference type="PROSITE" id="PS50222">
    <property type="entry name" value="EF_HAND_2"/>
    <property type="match status" value="1"/>
</dbReference>
<dbReference type="InterPro" id="IPR011992">
    <property type="entry name" value="EF-hand-dom_pair"/>
</dbReference>
<keyword evidence="3" id="KW-0853">WD repeat</keyword>
<gene>
    <name evidence="5" type="ORF">B5M09_004530</name>
</gene>
<dbReference type="PANTHER" id="PTHR44324">
    <property type="entry name" value="WD40 REPEAT DOMAIN 95"/>
    <property type="match status" value="1"/>
</dbReference>
<dbReference type="Gene3D" id="2.130.10.10">
    <property type="entry name" value="YVTN repeat-like/Quinoprotein amine dehydrogenase"/>
    <property type="match status" value="3"/>
</dbReference>
<dbReference type="GO" id="GO:0005509">
    <property type="term" value="F:calcium ion binding"/>
    <property type="evidence" value="ECO:0007669"/>
    <property type="project" value="InterPro"/>
</dbReference>
<comment type="caution">
    <text evidence="5">The sequence shown here is derived from an EMBL/GenBank/DDBJ whole genome shotgun (WGS) entry which is preliminary data.</text>
</comment>
<dbReference type="InterPro" id="IPR036322">
    <property type="entry name" value="WD40_repeat_dom_sf"/>
</dbReference>
<dbReference type="AlphaFoldDB" id="A0A3R7X6T7"/>
<dbReference type="InterPro" id="IPR001680">
    <property type="entry name" value="WD40_rpt"/>
</dbReference>
<dbReference type="PROSITE" id="PS00018">
    <property type="entry name" value="EF_HAND_1"/>
    <property type="match status" value="1"/>
</dbReference>
<accession>A0A3R7X6T7</accession>
<dbReference type="EMBL" id="MZMZ02001470">
    <property type="protein sequence ID" value="RQM29279.1"/>
    <property type="molecule type" value="Genomic_DNA"/>
</dbReference>
<dbReference type="SUPFAM" id="SSF47473">
    <property type="entry name" value="EF-hand"/>
    <property type="match status" value="1"/>
</dbReference>
<sequence>MGLDLDNVAALHDVEDRRMTLDDFLTVVVDCSTQVKGHADSTVTQLCQLFHKIDHDEDGVITWTEFTSFVLETMRGYSEQLLVDGLHEVEAHDGHSFIGFEQHSKVFQVFDASRNGAVVATSAPCTGGHLVDVTTVPPWDYIVGTTTSTTINFWDGREYALRQQLPTTEVQTVVRWNDQHKLLYSASTTGQVKTLECMGSVNLKSKHSVTDMTFLSPRANAVVASLAPTISILDISTNKLLNLLVGHRLGVTCIKYSVAYRYIISAGLDHDLRVRSHRHQVVGLTWVDDSPEVHSVDDAGFLKIWDLRTYRCIQTLCTLTATSATRSADAALKPTSHVRVWDAQTGQLTYNLRALVPTTISAGCYGSGPVAFLGTQAGMLYVSAVEMIESRDRTLARRVVSTSLDGTCVVSDSETLALVHSMNHWHGINGHPLTRVAPTVSVAGVPHDYFVPQPTKAAYSDYAIDCLKRIFAPFDPHKTGEIAASHLTALFDAVVSLNRRSGQRNPATGYVTSDVGCVAVSHQYNVIVTASIDGHFCVWHGSKCQPLASSPDGASAGITAVVFLEPHPIFAVTDDQGGLELFAIPPHPLRFERLVHTTCAATVHSLAWCLPRTLVTGDDEGKFHQNINPCSVVGYGVTADPSVGHVTSWRIDGLFAPTTEDAEPAHISDSRRTAHELMQTKVSRRRGRRRCTHQFDYMLEGQWTCTPKPCDFSPLAKAYGLLLEVFSLTSCDIILVETSYNNSS</sequence>
<evidence type="ECO:0000313" key="6">
    <source>
        <dbReference type="Proteomes" id="UP000284702"/>
    </source>
</evidence>
<evidence type="ECO:0000259" key="4">
    <source>
        <dbReference type="PROSITE" id="PS50222"/>
    </source>
</evidence>